<reference evidence="1" key="1">
    <citation type="journal article" date="2015" name="Nature">
        <title>Complex archaea that bridge the gap between prokaryotes and eukaryotes.</title>
        <authorList>
            <person name="Spang A."/>
            <person name="Saw J.H."/>
            <person name="Jorgensen S.L."/>
            <person name="Zaremba-Niedzwiedzka K."/>
            <person name="Martijn J."/>
            <person name="Lind A.E."/>
            <person name="van Eijk R."/>
            <person name="Schleper C."/>
            <person name="Guy L."/>
            <person name="Ettema T.J."/>
        </authorList>
    </citation>
    <scope>NUCLEOTIDE SEQUENCE</scope>
</reference>
<accession>A0A0F8ZN01</accession>
<organism evidence="1">
    <name type="scientific">marine sediment metagenome</name>
    <dbReference type="NCBI Taxonomy" id="412755"/>
    <lineage>
        <taxon>unclassified sequences</taxon>
        <taxon>metagenomes</taxon>
        <taxon>ecological metagenomes</taxon>
    </lineage>
</organism>
<dbReference type="EMBL" id="LAZR01059435">
    <property type="protein sequence ID" value="KKK67789.1"/>
    <property type="molecule type" value="Genomic_DNA"/>
</dbReference>
<dbReference type="AlphaFoldDB" id="A0A0F8ZN01"/>
<proteinExistence type="predicted"/>
<protein>
    <submittedName>
        <fullName evidence="1">Uncharacterized protein</fullName>
    </submittedName>
</protein>
<gene>
    <name evidence="1" type="ORF">LCGC14_2950530</name>
</gene>
<comment type="caution">
    <text evidence="1">The sequence shown here is derived from an EMBL/GenBank/DDBJ whole genome shotgun (WGS) entry which is preliminary data.</text>
</comment>
<sequence length="20" mass="2359">MPDILTLDKLPDYLQEALRN</sequence>
<evidence type="ECO:0000313" key="1">
    <source>
        <dbReference type="EMBL" id="KKK67789.1"/>
    </source>
</evidence>
<feature type="non-terminal residue" evidence="1">
    <location>
        <position position="20"/>
    </location>
</feature>
<name>A0A0F8ZN01_9ZZZZ</name>